<dbReference type="AlphaFoldDB" id="X0SPV6"/>
<dbReference type="PANTHER" id="PTHR41287">
    <property type="match status" value="1"/>
</dbReference>
<evidence type="ECO:0000313" key="2">
    <source>
        <dbReference type="EMBL" id="GAF77907.1"/>
    </source>
</evidence>
<feature type="domain" description="Terminase large subunit-like ATPase" evidence="1">
    <location>
        <begin position="78"/>
        <end position="149"/>
    </location>
</feature>
<gene>
    <name evidence="2" type="ORF">S01H1_18128</name>
</gene>
<accession>X0SPV6</accession>
<dbReference type="InterPro" id="IPR046461">
    <property type="entry name" value="TerL_ATPase"/>
</dbReference>
<sequence length="153" mass="17497">MADEHPAEQYVNDVLAGRIVACKLVRQACQRHVDDLARGYKRGICFDPDEGDRAIQFFRHLKHSKGKWAGEEFVLEGWQQFILWSLFGWMRDDTGKRRFREGYIEVARKNGKSTMLAGIGLFGLLADRESGAEIYTLGTKLDQARIIHAQAVR</sequence>
<protein>
    <recommendedName>
        <fullName evidence="1">Terminase large subunit-like ATPase domain-containing protein</fullName>
    </recommendedName>
</protein>
<feature type="non-terminal residue" evidence="2">
    <location>
        <position position="153"/>
    </location>
</feature>
<dbReference type="Gene3D" id="3.40.50.300">
    <property type="entry name" value="P-loop containing nucleotide triphosphate hydrolases"/>
    <property type="match status" value="1"/>
</dbReference>
<dbReference type="InterPro" id="IPR005021">
    <property type="entry name" value="Terminase_largesu-like"/>
</dbReference>
<comment type="caution">
    <text evidence="2">The sequence shown here is derived from an EMBL/GenBank/DDBJ whole genome shotgun (WGS) entry which is preliminary data.</text>
</comment>
<proteinExistence type="predicted"/>
<reference evidence="2" key="1">
    <citation type="journal article" date="2014" name="Front. Microbiol.">
        <title>High frequency of phylogenetically diverse reductive dehalogenase-homologous genes in deep subseafloor sedimentary metagenomes.</title>
        <authorList>
            <person name="Kawai M."/>
            <person name="Futagami T."/>
            <person name="Toyoda A."/>
            <person name="Takaki Y."/>
            <person name="Nishi S."/>
            <person name="Hori S."/>
            <person name="Arai W."/>
            <person name="Tsubouchi T."/>
            <person name="Morono Y."/>
            <person name="Uchiyama I."/>
            <person name="Ito T."/>
            <person name="Fujiyama A."/>
            <person name="Inagaki F."/>
            <person name="Takami H."/>
        </authorList>
    </citation>
    <scope>NUCLEOTIDE SEQUENCE</scope>
    <source>
        <strain evidence="2">Expedition CK06-06</strain>
    </source>
</reference>
<dbReference type="InterPro" id="IPR027417">
    <property type="entry name" value="P-loop_NTPase"/>
</dbReference>
<dbReference type="EMBL" id="BARS01009669">
    <property type="protein sequence ID" value="GAF77907.1"/>
    <property type="molecule type" value="Genomic_DNA"/>
</dbReference>
<name>X0SPV6_9ZZZZ</name>
<dbReference type="PANTHER" id="PTHR41287:SF1">
    <property type="entry name" value="PROTEIN YMFN"/>
    <property type="match status" value="1"/>
</dbReference>
<evidence type="ECO:0000259" key="1">
    <source>
        <dbReference type="Pfam" id="PF03354"/>
    </source>
</evidence>
<dbReference type="Pfam" id="PF03354">
    <property type="entry name" value="TerL_ATPase"/>
    <property type="match status" value="1"/>
</dbReference>
<organism evidence="2">
    <name type="scientific">marine sediment metagenome</name>
    <dbReference type="NCBI Taxonomy" id="412755"/>
    <lineage>
        <taxon>unclassified sequences</taxon>
        <taxon>metagenomes</taxon>
        <taxon>ecological metagenomes</taxon>
    </lineage>
</organism>